<gene>
    <name evidence="2" type="ORF">GCM10009744_54120</name>
</gene>
<feature type="region of interest" description="Disordered" evidence="1">
    <location>
        <begin position="1"/>
        <end position="21"/>
    </location>
</feature>
<protein>
    <submittedName>
        <fullName evidence="2">Uncharacterized protein</fullName>
    </submittedName>
</protein>
<proteinExistence type="predicted"/>
<evidence type="ECO:0000313" key="2">
    <source>
        <dbReference type="EMBL" id="GAA1654847.1"/>
    </source>
</evidence>
<dbReference type="Proteomes" id="UP001501319">
    <property type="component" value="Unassembled WGS sequence"/>
</dbReference>
<organism evidence="2 3">
    <name type="scientific">Kribbella alba</name>
    <dbReference type="NCBI Taxonomy" id="190197"/>
    <lineage>
        <taxon>Bacteria</taxon>
        <taxon>Bacillati</taxon>
        <taxon>Actinomycetota</taxon>
        <taxon>Actinomycetes</taxon>
        <taxon>Propionibacteriales</taxon>
        <taxon>Kribbellaceae</taxon>
        <taxon>Kribbella</taxon>
    </lineage>
</organism>
<accession>A0ABN2FNG7</accession>
<name>A0ABN2FNG7_9ACTN</name>
<reference evidence="2 3" key="1">
    <citation type="journal article" date="2019" name="Int. J. Syst. Evol. Microbiol.">
        <title>The Global Catalogue of Microorganisms (GCM) 10K type strain sequencing project: providing services to taxonomists for standard genome sequencing and annotation.</title>
        <authorList>
            <consortium name="The Broad Institute Genomics Platform"/>
            <consortium name="The Broad Institute Genome Sequencing Center for Infectious Disease"/>
            <person name="Wu L."/>
            <person name="Ma J."/>
        </authorList>
    </citation>
    <scope>NUCLEOTIDE SEQUENCE [LARGE SCALE GENOMIC DNA]</scope>
    <source>
        <strain evidence="2 3">JCM 14306</strain>
    </source>
</reference>
<evidence type="ECO:0000313" key="3">
    <source>
        <dbReference type="Proteomes" id="UP001501319"/>
    </source>
</evidence>
<sequence>MAVVTTLPVGRPRSVPEDDDMLGYGLRRLTVPSCGGVVESDKHVRRRPSGDADHEGPGVD</sequence>
<feature type="compositionally biased region" description="Basic and acidic residues" evidence="1">
    <location>
        <begin position="48"/>
        <end position="60"/>
    </location>
</feature>
<comment type="caution">
    <text evidence="2">The sequence shown here is derived from an EMBL/GenBank/DDBJ whole genome shotgun (WGS) entry which is preliminary data.</text>
</comment>
<evidence type="ECO:0000256" key="1">
    <source>
        <dbReference type="SAM" id="MobiDB-lite"/>
    </source>
</evidence>
<keyword evidence="3" id="KW-1185">Reference proteome</keyword>
<dbReference type="EMBL" id="BAAANE010000009">
    <property type="protein sequence ID" value="GAA1654847.1"/>
    <property type="molecule type" value="Genomic_DNA"/>
</dbReference>
<feature type="region of interest" description="Disordered" evidence="1">
    <location>
        <begin position="37"/>
        <end position="60"/>
    </location>
</feature>